<name>D3SPU8_THEAH</name>
<dbReference type="eggNOG" id="COG0419">
    <property type="taxonomic scope" value="Bacteria"/>
</dbReference>
<accession>D3SPU8</accession>
<evidence type="ECO:0000256" key="3">
    <source>
        <dbReference type="ARBA" id="ARBA00022763"/>
    </source>
</evidence>
<dbReference type="KEGG" id="tal:Thal_0551"/>
<dbReference type="InterPro" id="IPR013134">
    <property type="entry name" value="Zn_hook_RAD50"/>
</dbReference>
<dbReference type="Pfam" id="PF13476">
    <property type="entry name" value="AAA_23"/>
    <property type="match status" value="1"/>
</dbReference>
<evidence type="ECO:0000256" key="5">
    <source>
        <dbReference type="ARBA" id="ARBA00022833"/>
    </source>
</evidence>
<keyword evidence="3" id="KW-0227">DNA damage</keyword>
<evidence type="ECO:0000256" key="4">
    <source>
        <dbReference type="ARBA" id="ARBA00022801"/>
    </source>
</evidence>
<organism evidence="12 13">
    <name type="scientific">Thermocrinis albus (strain DSM 14484 / JCM 11386 / HI 11/12)</name>
    <dbReference type="NCBI Taxonomy" id="638303"/>
    <lineage>
        <taxon>Bacteria</taxon>
        <taxon>Pseudomonadati</taxon>
        <taxon>Aquificota</taxon>
        <taxon>Aquificia</taxon>
        <taxon>Aquificales</taxon>
        <taxon>Aquificaceae</taxon>
        <taxon>Thermocrinis</taxon>
    </lineage>
</organism>
<dbReference type="PANTHER" id="PTHR32114">
    <property type="entry name" value="ABC TRANSPORTER ABCH.3"/>
    <property type="match status" value="1"/>
</dbReference>
<gene>
    <name evidence="12" type="ordered locus">Thal_0551</name>
</gene>
<feature type="coiled-coil region" evidence="10">
    <location>
        <begin position="485"/>
        <end position="798"/>
    </location>
</feature>
<feature type="domain" description="Zinc-hook" evidence="11">
    <location>
        <begin position="427"/>
        <end position="528"/>
    </location>
</feature>
<evidence type="ECO:0000256" key="6">
    <source>
        <dbReference type="ARBA" id="ARBA00022840"/>
    </source>
</evidence>
<reference evidence="13" key="1">
    <citation type="journal article" date="2010" name="Stand. Genomic Sci.">
        <title>Complete genome sequence of Thermocrinis albus type strain (HI 11/12T).</title>
        <authorList>
            <person name="Wirth R."/>
            <person name="Sikorski J."/>
            <person name="Brambilla E."/>
            <person name="Misra M."/>
            <person name="Lapidus A."/>
            <person name="Copeland A."/>
            <person name="Nolan M."/>
            <person name="Lucas S."/>
            <person name="Chen F."/>
            <person name="Tice H."/>
            <person name="Cheng J.F."/>
            <person name="Han C."/>
            <person name="Detter J.C."/>
            <person name="Tapia R."/>
            <person name="Bruce D."/>
            <person name="Goodwin L."/>
            <person name="Pitluck S."/>
            <person name="Pati A."/>
            <person name="Anderson I."/>
            <person name="Ivanova N."/>
            <person name="Mavromatis K."/>
            <person name="Mikhailova N."/>
            <person name="Chen A."/>
            <person name="Palaniappan K."/>
            <person name="Bilek Y."/>
            <person name="Hader T."/>
            <person name="Land M."/>
            <person name="Hauser L."/>
            <person name="Chang Y.J."/>
            <person name="Jeffries C.D."/>
            <person name="Tindall B.J."/>
            <person name="Rohde M."/>
            <person name="Goker M."/>
            <person name="Bristow J."/>
            <person name="Eisen J.A."/>
            <person name="Markowitz V."/>
            <person name="Hugenholtz P."/>
            <person name="Kyrpides N.C."/>
            <person name="Klenk H.P."/>
        </authorList>
    </citation>
    <scope>NUCLEOTIDE SEQUENCE [LARGE SCALE GENOMIC DNA]</scope>
    <source>
        <strain evidence="13">DSM 14484 / JCM 11386 / HI 11/12</strain>
    </source>
</reference>
<dbReference type="GO" id="GO:0005524">
    <property type="term" value="F:ATP binding"/>
    <property type="evidence" value="ECO:0007669"/>
    <property type="project" value="UniProtKB-KW"/>
</dbReference>
<dbReference type="PROSITE" id="PS51131">
    <property type="entry name" value="ZN_HOOK"/>
    <property type="match status" value="1"/>
</dbReference>
<evidence type="ECO:0000256" key="9">
    <source>
        <dbReference type="PROSITE-ProRule" id="PRU00471"/>
    </source>
</evidence>
<keyword evidence="6" id="KW-0067">ATP-binding</keyword>
<evidence type="ECO:0000256" key="8">
    <source>
        <dbReference type="ARBA" id="ARBA00023204"/>
    </source>
</evidence>
<feature type="coiled-coil region" evidence="10">
    <location>
        <begin position="167"/>
        <end position="457"/>
    </location>
</feature>
<evidence type="ECO:0000313" key="12">
    <source>
        <dbReference type="EMBL" id="ADC89185.1"/>
    </source>
</evidence>
<evidence type="ECO:0000256" key="1">
    <source>
        <dbReference type="ARBA" id="ARBA00022723"/>
    </source>
</evidence>
<dbReference type="SUPFAM" id="SSF75712">
    <property type="entry name" value="Rad50 coiled-coil Zn hook"/>
    <property type="match status" value="1"/>
</dbReference>
<feature type="binding site" evidence="9">
    <location>
        <position position="476"/>
    </location>
    <ligand>
        <name>Zn(2+)</name>
        <dbReference type="ChEBI" id="CHEBI:29105"/>
    </ligand>
</feature>
<dbReference type="HOGENOM" id="CLU_004785_1_2_0"/>
<keyword evidence="5 9" id="KW-0862">Zinc</keyword>
<dbReference type="OrthoDB" id="9795626at2"/>
<dbReference type="Gene3D" id="1.10.287.950">
    <property type="entry name" value="Methyl-accepting chemotaxis protein"/>
    <property type="match status" value="1"/>
</dbReference>
<keyword evidence="13" id="KW-1185">Reference proteome</keyword>
<evidence type="ECO:0000256" key="2">
    <source>
        <dbReference type="ARBA" id="ARBA00022741"/>
    </source>
</evidence>
<evidence type="ECO:0000313" key="13">
    <source>
        <dbReference type="Proteomes" id="UP000002043"/>
    </source>
</evidence>
<dbReference type="Proteomes" id="UP000002043">
    <property type="component" value="Chromosome"/>
</dbReference>
<dbReference type="InterPro" id="IPR038729">
    <property type="entry name" value="Rad50/SbcC_AAA"/>
</dbReference>
<dbReference type="Gene3D" id="3.40.50.300">
    <property type="entry name" value="P-loop containing nucleotide triphosphate hydrolases"/>
    <property type="match status" value="2"/>
</dbReference>
<dbReference type="GO" id="GO:0006302">
    <property type="term" value="P:double-strand break repair"/>
    <property type="evidence" value="ECO:0007669"/>
    <property type="project" value="InterPro"/>
</dbReference>
<dbReference type="STRING" id="638303.Thal_0551"/>
<dbReference type="RefSeq" id="WP_012991592.1">
    <property type="nucleotide sequence ID" value="NC_013894.1"/>
</dbReference>
<dbReference type="InterPro" id="IPR027417">
    <property type="entry name" value="P-loop_NTPase"/>
</dbReference>
<dbReference type="GO" id="GO:0016887">
    <property type="term" value="F:ATP hydrolysis activity"/>
    <property type="evidence" value="ECO:0007669"/>
    <property type="project" value="InterPro"/>
</dbReference>
<keyword evidence="7 10" id="KW-0175">Coiled coil</keyword>
<proteinExistence type="predicted"/>
<dbReference type="GO" id="GO:0046872">
    <property type="term" value="F:metal ion binding"/>
    <property type="evidence" value="ECO:0007669"/>
    <property type="project" value="UniProtKB-UniRule"/>
</dbReference>
<dbReference type="PANTHER" id="PTHR32114:SF2">
    <property type="entry name" value="ABC TRANSPORTER ABCH.3"/>
    <property type="match status" value="1"/>
</dbReference>
<keyword evidence="8" id="KW-0234">DNA repair</keyword>
<feature type="binding site" evidence="9">
    <location>
        <position position="473"/>
    </location>
    <ligand>
        <name>Zn(2+)</name>
        <dbReference type="ChEBI" id="CHEBI:29105"/>
    </ligand>
</feature>
<dbReference type="AlphaFoldDB" id="D3SPU8"/>
<dbReference type="SUPFAM" id="SSF52540">
    <property type="entry name" value="P-loop containing nucleoside triphosphate hydrolases"/>
    <property type="match status" value="2"/>
</dbReference>
<dbReference type="Pfam" id="PF13558">
    <property type="entry name" value="SbcC_Walker_B"/>
    <property type="match status" value="1"/>
</dbReference>
<keyword evidence="1 9" id="KW-0479">Metal-binding</keyword>
<sequence>MRPIRLKLKNFRIFRGEHEVDFSCLNFFVIQGRTGSGKSSIVDAICYALYGRVPREGSKPAHRNVISRGESRMRVFLEFSVKGKRYAVERVYSQDKSDVRFYEGSRPLPLKAKDVESYVENLLGLSYDVFTKVLVLPQGQFDRFLKPSKPVERREILHKLIGIEETIEGLTRLIKDEKDKRKKATEDLKVYIENCRKELGSLPDLEQRERELKKEIEELKTRKELLESELRQAEERESLQKDLLDVEEQLTSLIEKEEEIRSLEEKLKRAEDLREYKGYLEHYDRIEEDIKNKKRESNKKQNELEKYKHEYDITLQLYQEAKRKYEQLPDIEREIEDLVVKIQKAEQMDKLKEDMIRTNKELLEREKEKEEKLRRKSELEERLEKGKRLLKEWEEELRSLEGTEGEYKRLETLQQDVKEYEKKERELSQIDEVLRSLEEEKKNLEGELSSLRRKEEEYLVHKIRSNLKKGDICPVCGHVVEEVHADQIDTDYRELREKIEHIADKISKLTEQIASLKQKKEEYKGRLQTIKEKIGTTTEGFWELWSKVQENYKKLQELREKYIKGQTRYEELRKEYETLTQEMARLDERVNHLKTRKAELEKELSELSEFVGDVPSTTYLRNQKEELEMKKKKVIDRYEKLREELQGKENLLQMTKVELDTLRKRLEELEREKLDVVGKLKPVLEKYYHLDEVKKFIMSEEEMKEVREKIEEYRNRRSLLEKRKEELYEKLSSLPQVRSSVEIIKEKDEVEKDLEEKQRELGALEERINRVKSFSVELRRKEEELRCLIEELAIYEKLAEDFRSDRFPDFIGTYVMEIVVNRANEYLERFSGGSYYFVLEGGDLMVRDMSSGHTRPVETLSGGETFLASLALAFGVSDIISQKAPLESLFIDEGFGSLDRETRETLEGPFENIKSNSGRLVGIITHLEDMAEKFDQRIEVIRRGDRSEVRIIC</sequence>
<keyword evidence="2" id="KW-0547">Nucleotide-binding</keyword>
<dbReference type="SUPFAM" id="SSF57997">
    <property type="entry name" value="Tropomyosin"/>
    <property type="match status" value="1"/>
</dbReference>
<dbReference type="EMBL" id="CP001931">
    <property type="protein sequence ID" value="ADC89185.1"/>
    <property type="molecule type" value="Genomic_DNA"/>
</dbReference>
<keyword evidence="4" id="KW-0378">Hydrolase</keyword>
<evidence type="ECO:0000256" key="7">
    <source>
        <dbReference type="ARBA" id="ARBA00023054"/>
    </source>
</evidence>
<evidence type="ECO:0000259" key="11">
    <source>
        <dbReference type="PROSITE" id="PS51131"/>
    </source>
</evidence>
<evidence type="ECO:0000256" key="10">
    <source>
        <dbReference type="SAM" id="Coils"/>
    </source>
</evidence>
<protein>
    <submittedName>
        <fullName evidence="12">SMC domain protein</fullName>
    </submittedName>
</protein>